<dbReference type="Proteomes" id="UP000005239">
    <property type="component" value="Unassembled WGS sequence"/>
</dbReference>
<keyword evidence="2" id="KW-1185">Reference proteome</keyword>
<proteinExistence type="predicted"/>
<reference evidence="1" key="2">
    <citation type="submission" date="2022-06" db="UniProtKB">
        <authorList>
            <consortium name="EnsemblMetazoa"/>
        </authorList>
    </citation>
    <scope>IDENTIFICATION</scope>
    <source>
        <strain evidence="1">PS312</strain>
    </source>
</reference>
<organism evidence="1 2">
    <name type="scientific">Pristionchus pacificus</name>
    <name type="common">Parasitic nematode worm</name>
    <dbReference type="NCBI Taxonomy" id="54126"/>
    <lineage>
        <taxon>Eukaryota</taxon>
        <taxon>Metazoa</taxon>
        <taxon>Ecdysozoa</taxon>
        <taxon>Nematoda</taxon>
        <taxon>Chromadorea</taxon>
        <taxon>Rhabditida</taxon>
        <taxon>Rhabditina</taxon>
        <taxon>Diplogasteromorpha</taxon>
        <taxon>Diplogasteroidea</taxon>
        <taxon>Neodiplogasteridae</taxon>
        <taxon>Pristionchus</taxon>
    </lineage>
</organism>
<gene>
    <name evidence="1" type="primary">WBGene00283339</name>
</gene>
<sequence length="70" mass="8021">MNDVLQIKVKLSTTKKGRKDLFHCRKNNDEDGKEKLKGIAEKCDNAGDIENESDDTENWFDEYDKIASGK</sequence>
<reference evidence="2" key="1">
    <citation type="journal article" date="2008" name="Nat. Genet.">
        <title>The Pristionchus pacificus genome provides a unique perspective on nematode lifestyle and parasitism.</title>
        <authorList>
            <person name="Dieterich C."/>
            <person name="Clifton S.W."/>
            <person name="Schuster L.N."/>
            <person name="Chinwalla A."/>
            <person name="Delehaunty K."/>
            <person name="Dinkelacker I."/>
            <person name="Fulton L."/>
            <person name="Fulton R."/>
            <person name="Godfrey J."/>
            <person name="Minx P."/>
            <person name="Mitreva M."/>
            <person name="Roeseler W."/>
            <person name="Tian H."/>
            <person name="Witte H."/>
            <person name="Yang S.P."/>
            <person name="Wilson R.K."/>
            <person name="Sommer R.J."/>
        </authorList>
    </citation>
    <scope>NUCLEOTIDE SEQUENCE [LARGE SCALE GENOMIC DNA]</scope>
    <source>
        <strain evidence="2">PS312</strain>
    </source>
</reference>
<evidence type="ECO:0000313" key="2">
    <source>
        <dbReference type="Proteomes" id="UP000005239"/>
    </source>
</evidence>
<evidence type="ECO:0000313" key="1">
    <source>
        <dbReference type="EnsemblMetazoa" id="PPA44970.1"/>
    </source>
</evidence>
<dbReference type="EnsemblMetazoa" id="PPA44970.1">
    <property type="protein sequence ID" value="PPA44970.1"/>
    <property type="gene ID" value="WBGene00283339"/>
</dbReference>
<protein>
    <submittedName>
        <fullName evidence="1">Uncharacterized protein</fullName>
    </submittedName>
</protein>
<accession>A0A2A6CAT3</accession>
<name>A0A2A6CAT3_PRIPA</name>
<dbReference type="AlphaFoldDB" id="A0A2A6CAT3"/>
<accession>A0A8R1UZY0</accession>